<evidence type="ECO:0000256" key="1">
    <source>
        <dbReference type="SAM" id="MobiDB-lite"/>
    </source>
</evidence>
<accession>A0AAD7SL88</accession>
<protein>
    <submittedName>
        <fullName evidence="2">Uncharacterized protein</fullName>
    </submittedName>
</protein>
<keyword evidence="3" id="KW-1185">Reference proteome</keyword>
<organism evidence="2 3">
    <name type="scientific">Aldrovandia affinis</name>
    <dbReference type="NCBI Taxonomy" id="143900"/>
    <lineage>
        <taxon>Eukaryota</taxon>
        <taxon>Metazoa</taxon>
        <taxon>Chordata</taxon>
        <taxon>Craniata</taxon>
        <taxon>Vertebrata</taxon>
        <taxon>Euteleostomi</taxon>
        <taxon>Actinopterygii</taxon>
        <taxon>Neopterygii</taxon>
        <taxon>Teleostei</taxon>
        <taxon>Notacanthiformes</taxon>
        <taxon>Halosauridae</taxon>
        <taxon>Aldrovandia</taxon>
    </lineage>
</organism>
<name>A0AAD7SL88_9TELE</name>
<dbReference type="EMBL" id="JAINUG010000058">
    <property type="protein sequence ID" value="KAJ8403506.1"/>
    <property type="molecule type" value="Genomic_DNA"/>
</dbReference>
<evidence type="ECO:0000313" key="2">
    <source>
        <dbReference type="EMBL" id="KAJ8403506.1"/>
    </source>
</evidence>
<sequence>MYRRRLSRRMRPGDAPVTVPRASSRSLPFSQHKEHTLGKGSGGLIAPQPVSRAGIECPSPSFHLSPVTSPLLAILFQAASPRARKGTADRAEMMARALPGTPLSVSPPSFLASHFWDN</sequence>
<evidence type="ECO:0000313" key="3">
    <source>
        <dbReference type="Proteomes" id="UP001221898"/>
    </source>
</evidence>
<comment type="caution">
    <text evidence="2">The sequence shown here is derived from an EMBL/GenBank/DDBJ whole genome shotgun (WGS) entry which is preliminary data.</text>
</comment>
<feature type="compositionally biased region" description="Basic residues" evidence="1">
    <location>
        <begin position="1"/>
        <end position="10"/>
    </location>
</feature>
<gene>
    <name evidence="2" type="ORF">AAFF_G00352780</name>
</gene>
<dbReference type="AlphaFoldDB" id="A0AAD7SL88"/>
<dbReference type="Proteomes" id="UP001221898">
    <property type="component" value="Unassembled WGS sequence"/>
</dbReference>
<reference evidence="2" key="1">
    <citation type="journal article" date="2023" name="Science">
        <title>Genome structures resolve the early diversification of teleost fishes.</title>
        <authorList>
            <person name="Parey E."/>
            <person name="Louis A."/>
            <person name="Montfort J."/>
            <person name="Bouchez O."/>
            <person name="Roques C."/>
            <person name="Iampietro C."/>
            <person name="Lluch J."/>
            <person name="Castinel A."/>
            <person name="Donnadieu C."/>
            <person name="Desvignes T."/>
            <person name="Floi Bucao C."/>
            <person name="Jouanno E."/>
            <person name="Wen M."/>
            <person name="Mejri S."/>
            <person name="Dirks R."/>
            <person name="Jansen H."/>
            <person name="Henkel C."/>
            <person name="Chen W.J."/>
            <person name="Zahm M."/>
            <person name="Cabau C."/>
            <person name="Klopp C."/>
            <person name="Thompson A.W."/>
            <person name="Robinson-Rechavi M."/>
            <person name="Braasch I."/>
            <person name="Lecointre G."/>
            <person name="Bobe J."/>
            <person name="Postlethwait J.H."/>
            <person name="Berthelot C."/>
            <person name="Roest Crollius H."/>
            <person name="Guiguen Y."/>
        </authorList>
    </citation>
    <scope>NUCLEOTIDE SEQUENCE</scope>
    <source>
        <strain evidence="2">NC1722</strain>
    </source>
</reference>
<proteinExistence type="predicted"/>
<feature type="region of interest" description="Disordered" evidence="1">
    <location>
        <begin position="1"/>
        <end position="50"/>
    </location>
</feature>